<evidence type="ECO:0000259" key="9">
    <source>
        <dbReference type="PROSITE" id="PS50262"/>
    </source>
</evidence>
<keyword evidence="7" id="KW-0807">Transducer</keyword>
<dbReference type="InterPro" id="IPR000276">
    <property type="entry name" value="GPCR_Rhodpsn"/>
</dbReference>
<gene>
    <name evidence="10" type="ORF">TCNE_LOCUS2786</name>
</gene>
<dbReference type="GO" id="GO:0008188">
    <property type="term" value="F:neuropeptide receptor activity"/>
    <property type="evidence" value="ECO:0007669"/>
    <property type="project" value="TreeGrafter"/>
</dbReference>
<dbReference type="PANTHER" id="PTHR24243:SF213">
    <property type="entry name" value="G-PROTEIN COUPLED RECEPTORS FAMILY 1 PROFILE DOMAIN-CONTAINING PROTEIN"/>
    <property type="match status" value="1"/>
</dbReference>
<comment type="subcellular location">
    <subcellularLocation>
        <location evidence="1">Membrane</location>
        <topology evidence="1">Multi-pass membrane protein</topology>
    </subcellularLocation>
</comment>
<evidence type="ECO:0000256" key="6">
    <source>
        <dbReference type="ARBA" id="ARBA00023170"/>
    </source>
</evidence>
<keyword evidence="5 8" id="KW-0472">Membrane</keyword>
<evidence type="ECO:0000256" key="3">
    <source>
        <dbReference type="ARBA" id="ARBA00022989"/>
    </source>
</evidence>
<dbReference type="GO" id="GO:0005886">
    <property type="term" value="C:plasma membrane"/>
    <property type="evidence" value="ECO:0007669"/>
    <property type="project" value="TreeGrafter"/>
</dbReference>
<dbReference type="EMBL" id="UYWY01003050">
    <property type="protein sequence ID" value="VDM28503.1"/>
    <property type="molecule type" value="Genomic_DNA"/>
</dbReference>
<evidence type="ECO:0000313" key="11">
    <source>
        <dbReference type="Proteomes" id="UP000050794"/>
    </source>
</evidence>
<keyword evidence="11" id="KW-1185">Reference proteome</keyword>
<organism evidence="11 12">
    <name type="scientific">Toxocara canis</name>
    <name type="common">Canine roundworm</name>
    <dbReference type="NCBI Taxonomy" id="6265"/>
    <lineage>
        <taxon>Eukaryota</taxon>
        <taxon>Metazoa</taxon>
        <taxon>Ecdysozoa</taxon>
        <taxon>Nematoda</taxon>
        <taxon>Chromadorea</taxon>
        <taxon>Rhabditida</taxon>
        <taxon>Spirurina</taxon>
        <taxon>Ascaridomorpha</taxon>
        <taxon>Ascaridoidea</taxon>
        <taxon>Toxocaridae</taxon>
        <taxon>Toxocara</taxon>
    </lineage>
</organism>
<dbReference type="InterPro" id="IPR017452">
    <property type="entry name" value="GPCR_Rhodpsn_7TM"/>
</dbReference>
<feature type="transmembrane region" description="Helical" evidence="8">
    <location>
        <begin position="137"/>
        <end position="157"/>
    </location>
</feature>
<sequence length="231" mass="26380">MTILLFSIERYIAICHPMLFLKLRNVRAQLPAFLVIAWLIAIAAASPYGINHRADFMLKSWPFTDDGVPVAQSKVCMVAIFFDPSLAQSFYVLIHVSFVIFFAIPLLVILVVYALIAIKVSASVTEERKNEEQGYRITILLAAVVTSFFCCYLPFQLQRLLFFYLKNDSQLLTAINQQMYFISGFLFYFAPIVNPFLYNAVSKRFRQAFKEVLIGSISVNYASKKRSHPTT</sequence>
<name>A0A183U2R6_TOXCA</name>
<dbReference type="SUPFAM" id="SSF81321">
    <property type="entry name" value="Family A G protein-coupled receptor-like"/>
    <property type="match status" value="1"/>
</dbReference>
<evidence type="ECO:0000256" key="8">
    <source>
        <dbReference type="SAM" id="Phobius"/>
    </source>
</evidence>
<dbReference type="Gene3D" id="1.20.1070.10">
    <property type="entry name" value="Rhodopsin 7-helix transmembrane proteins"/>
    <property type="match status" value="1"/>
</dbReference>
<keyword evidence="3 8" id="KW-1133">Transmembrane helix</keyword>
<feature type="domain" description="G-protein coupled receptors family 1 profile" evidence="9">
    <location>
        <begin position="1"/>
        <end position="198"/>
    </location>
</feature>
<evidence type="ECO:0000256" key="1">
    <source>
        <dbReference type="ARBA" id="ARBA00004141"/>
    </source>
</evidence>
<dbReference type="PRINTS" id="PR00237">
    <property type="entry name" value="GPCRRHODOPSN"/>
</dbReference>
<evidence type="ECO:0000256" key="4">
    <source>
        <dbReference type="ARBA" id="ARBA00023040"/>
    </source>
</evidence>
<feature type="transmembrane region" description="Helical" evidence="8">
    <location>
        <begin position="30"/>
        <end position="50"/>
    </location>
</feature>
<protein>
    <submittedName>
        <fullName evidence="12">G_PROTEIN_RECEP_F1_2 domain-containing protein</fullName>
    </submittedName>
</protein>
<dbReference type="AlphaFoldDB" id="A0A183U2R6"/>
<evidence type="ECO:0000256" key="7">
    <source>
        <dbReference type="ARBA" id="ARBA00023224"/>
    </source>
</evidence>
<dbReference type="PANTHER" id="PTHR24243">
    <property type="entry name" value="G-PROTEIN COUPLED RECEPTOR"/>
    <property type="match status" value="1"/>
</dbReference>
<evidence type="ECO:0000256" key="5">
    <source>
        <dbReference type="ARBA" id="ARBA00023136"/>
    </source>
</evidence>
<keyword evidence="2 8" id="KW-0812">Transmembrane</keyword>
<keyword evidence="4" id="KW-0297">G-protein coupled receptor</keyword>
<feature type="transmembrane region" description="Helical" evidence="8">
    <location>
        <begin position="90"/>
        <end position="116"/>
    </location>
</feature>
<dbReference type="Pfam" id="PF00001">
    <property type="entry name" value="7tm_1"/>
    <property type="match status" value="1"/>
</dbReference>
<feature type="transmembrane region" description="Helical" evidence="8">
    <location>
        <begin position="177"/>
        <end position="197"/>
    </location>
</feature>
<dbReference type="Proteomes" id="UP000050794">
    <property type="component" value="Unassembled WGS sequence"/>
</dbReference>
<evidence type="ECO:0000313" key="10">
    <source>
        <dbReference type="EMBL" id="VDM28503.1"/>
    </source>
</evidence>
<proteinExistence type="predicted"/>
<accession>A0A183U2R6</accession>
<evidence type="ECO:0000313" key="12">
    <source>
        <dbReference type="WBParaSite" id="TCNE_0000278601-mRNA-1"/>
    </source>
</evidence>
<reference evidence="10 11" key="2">
    <citation type="submission" date="2018-11" db="EMBL/GenBank/DDBJ databases">
        <authorList>
            <consortium name="Pathogen Informatics"/>
        </authorList>
    </citation>
    <scope>NUCLEOTIDE SEQUENCE [LARGE SCALE GENOMIC DNA]</scope>
</reference>
<reference evidence="12" key="1">
    <citation type="submission" date="2016-06" db="UniProtKB">
        <authorList>
            <consortium name="WormBaseParasite"/>
        </authorList>
    </citation>
    <scope>IDENTIFICATION</scope>
</reference>
<evidence type="ECO:0000256" key="2">
    <source>
        <dbReference type="ARBA" id="ARBA00022692"/>
    </source>
</evidence>
<dbReference type="WBParaSite" id="TCNE_0000278601-mRNA-1">
    <property type="protein sequence ID" value="TCNE_0000278601-mRNA-1"/>
    <property type="gene ID" value="TCNE_0000278601"/>
</dbReference>
<keyword evidence="6" id="KW-0675">Receptor</keyword>
<dbReference type="PROSITE" id="PS50262">
    <property type="entry name" value="G_PROTEIN_RECEP_F1_2"/>
    <property type="match status" value="1"/>
</dbReference>